<evidence type="ECO:0000256" key="1">
    <source>
        <dbReference type="SAM" id="MobiDB-lite"/>
    </source>
</evidence>
<feature type="transmembrane region" description="Helical" evidence="2">
    <location>
        <begin position="288"/>
        <end position="308"/>
    </location>
</feature>
<dbReference type="EMBL" id="JBFAUK010000004">
    <property type="protein sequence ID" value="MEV5506334.1"/>
    <property type="molecule type" value="Genomic_DNA"/>
</dbReference>
<evidence type="ECO:0000313" key="3">
    <source>
        <dbReference type="EMBL" id="MEV5506334.1"/>
    </source>
</evidence>
<keyword evidence="4" id="KW-1185">Reference proteome</keyword>
<comment type="caution">
    <text evidence="3">The sequence shown here is derived from an EMBL/GenBank/DDBJ whole genome shotgun (WGS) entry which is preliminary data.</text>
</comment>
<gene>
    <name evidence="3" type="ORF">AB0L16_07630</name>
</gene>
<feature type="region of interest" description="Disordered" evidence="1">
    <location>
        <begin position="148"/>
        <end position="194"/>
    </location>
</feature>
<keyword evidence="2" id="KW-0812">Transmembrane</keyword>
<keyword evidence="2" id="KW-0472">Membrane</keyword>
<evidence type="ECO:0000256" key="2">
    <source>
        <dbReference type="SAM" id="Phobius"/>
    </source>
</evidence>
<feature type="compositionally biased region" description="Low complexity" evidence="1">
    <location>
        <begin position="159"/>
        <end position="176"/>
    </location>
</feature>
<name>A0ABV3JTW7_STRON</name>
<reference evidence="3 4" key="1">
    <citation type="submission" date="2024-06" db="EMBL/GenBank/DDBJ databases">
        <title>The Natural Products Discovery Center: Release of the First 8490 Sequenced Strains for Exploring Actinobacteria Biosynthetic Diversity.</title>
        <authorList>
            <person name="Kalkreuter E."/>
            <person name="Kautsar S.A."/>
            <person name="Yang D."/>
            <person name="Bader C.D."/>
            <person name="Teijaro C.N."/>
            <person name="Fluegel L."/>
            <person name="Davis C.M."/>
            <person name="Simpson J.R."/>
            <person name="Lauterbach L."/>
            <person name="Steele A.D."/>
            <person name="Gui C."/>
            <person name="Meng S."/>
            <person name="Li G."/>
            <person name="Viehrig K."/>
            <person name="Ye F."/>
            <person name="Su P."/>
            <person name="Kiefer A.F."/>
            <person name="Nichols A."/>
            <person name="Cepeda A.J."/>
            <person name="Yan W."/>
            <person name="Fan B."/>
            <person name="Jiang Y."/>
            <person name="Adhikari A."/>
            <person name="Zheng C.-J."/>
            <person name="Schuster L."/>
            <person name="Cowan T.M."/>
            <person name="Smanski M.J."/>
            <person name="Chevrette M.G."/>
            <person name="De Carvalho L.P.S."/>
            <person name="Shen B."/>
        </authorList>
    </citation>
    <scope>NUCLEOTIDE SEQUENCE [LARGE SCALE GENOMIC DNA]</scope>
    <source>
        <strain evidence="3 4">NPDC052347</strain>
    </source>
</reference>
<keyword evidence="2" id="KW-1133">Transmembrane helix</keyword>
<organism evidence="3 4">
    <name type="scientific">Streptomyces orinoci</name>
    <name type="common">Streptoverticillium orinoci</name>
    <dbReference type="NCBI Taxonomy" id="67339"/>
    <lineage>
        <taxon>Bacteria</taxon>
        <taxon>Bacillati</taxon>
        <taxon>Actinomycetota</taxon>
        <taxon>Actinomycetes</taxon>
        <taxon>Kitasatosporales</taxon>
        <taxon>Streptomycetaceae</taxon>
        <taxon>Streptomyces</taxon>
    </lineage>
</organism>
<protein>
    <recommendedName>
        <fullName evidence="5">Integral membrane protein</fullName>
    </recommendedName>
</protein>
<sequence length="314" mass="32842">MGIESDQLVFDYLSRVGDLAQRTSLTSGERMRLVSRLRTEIERQRAAEGAESPAAVQRILDGLGTPSEAVAGAGGGPAEPAQEPRRVPAQRRGGQGVWFPDAGAPPHLATEEELGGGPREADEWWRVEATQAGPGDRVHGFVGGIEIPDMLRPPRRSPEAGAGVDAAEAADAAAGEPVERLEPDEGTEPLPPARFGLLRSADGAPLSPVLLLVSLLLVTGAVLGNWLVCGAGWALAYVTRRLTENESKGAVLVVPGVVAGGGVLWLWGRSGGHWGAPIPHGQLGPALAETWPVVLRVAAVASALFVLWRARKIG</sequence>
<accession>A0ABV3JTW7</accession>
<evidence type="ECO:0008006" key="5">
    <source>
        <dbReference type="Google" id="ProtNLM"/>
    </source>
</evidence>
<feature type="transmembrane region" description="Helical" evidence="2">
    <location>
        <begin position="209"/>
        <end position="238"/>
    </location>
</feature>
<feature type="region of interest" description="Disordered" evidence="1">
    <location>
        <begin position="97"/>
        <end position="119"/>
    </location>
</feature>
<dbReference type="Proteomes" id="UP001552594">
    <property type="component" value="Unassembled WGS sequence"/>
</dbReference>
<feature type="transmembrane region" description="Helical" evidence="2">
    <location>
        <begin position="250"/>
        <end position="268"/>
    </location>
</feature>
<dbReference type="RefSeq" id="WP_109283530.1">
    <property type="nucleotide sequence ID" value="NZ_JBFAUK010000004.1"/>
</dbReference>
<feature type="region of interest" description="Disordered" evidence="1">
    <location>
        <begin position="65"/>
        <end position="85"/>
    </location>
</feature>
<proteinExistence type="predicted"/>
<evidence type="ECO:0000313" key="4">
    <source>
        <dbReference type="Proteomes" id="UP001552594"/>
    </source>
</evidence>